<reference evidence="2" key="1">
    <citation type="submission" date="2019-01" db="EMBL/GenBank/DDBJ databases">
        <title>Cytophagaceae bacterium strain CAR-16.</title>
        <authorList>
            <person name="Chen W.-M."/>
        </authorList>
    </citation>
    <scope>NUCLEOTIDE SEQUENCE [LARGE SCALE GENOMIC DNA]</scope>
    <source>
        <strain evidence="2">LLJ-11</strain>
    </source>
</reference>
<dbReference type="Proteomes" id="UP000290283">
    <property type="component" value="Unassembled WGS sequence"/>
</dbReference>
<keyword evidence="2" id="KW-1185">Reference proteome</keyword>
<sequence length="275" mass="29443">MKKIILLMSLAIAGISCDDDIRADHNFTTSPKIVGFTSPLSTVSYFADEGPVERTFPLSLIGGGDGKPFSVPTEVSYTIDPASSATEGVEFDFVNNNGKIVIPAGMTFGNFPIFVNTGDLNPTQKTELILNLTAVSNGAVVSANHAKLRIIFVGCQSQVAGTYVVTVTRNDGVVRTYTPEIISSPAVNDFKTSTTGQWAAGSIAPDTGYNFTDICGDITMPNQNLAQGFYSNTVTGTDFYPGGNDGKVYSLNNFQTKYEISFAAGPRQYTNNYVR</sequence>
<dbReference type="PROSITE" id="PS51257">
    <property type="entry name" value="PROKAR_LIPOPROTEIN"/>
    <property type="match status" value="1"/>
</dbReference>
<evidence type="ECO:0000313" key="1">
    <source>
        <dbReference type="EMBL" id="RXR20460.1"/>
    </source>
</evidence>
<dbReference type="OrthoDB" id="1453995at2"/>
<protein>
    <recommendedName>
        <fullName evidence="3">DUF1735 domain-containing protein</fullName>
    </recommendedName>
</protein>
<proteinExistence type="predicted"/>
<gene>
    <name evidence="1" type="ORF">EQG63_00585</name>
</gene>
<name>A0A4Q1K4R3_9FLAO</name>
<dbReference type="RefSeq" id="WP_129433198.1">
    <property type="nucleotide sequence ID" value="NZ_SBKO01000001.1"/>
</dbReference>
<dbReference type="InterPro" id="IPR038081">
    <property type="entry name" value="CalX-like_sf"/>
</dbReference>
<accession>A0A4Q1K4R3</accession>
<dbReference type="EMBL" id="SBKO01000001">
    <property type="protein sequence ID" value="RXR20460.1"/>
    <property type="molecule type" value="Genomic_DNA"/>
</dbReference>
<comment type="caution">
    <text evidence="1">The sequence shown here is derived from an EMBL/GenBank/DDBJ whole genome shotgun (WGS) entry which is preliminary data.</text>
</comment>
<organism evidence="1 2">
    <name type="scientific">Flavobacterium amnicola</name>
    <dbReference type="NCBI Taxonomy" id="2506422"/>
    <lineage>
        <taxon>Bacteria</taxon>
        <taxon>Pseudomonadati</taxon>
        <taxon>Bacteroidota</taxon>
        <taxon>Flavobacteriia</taxon>
        <taxon>Flavobacteriales</taxon>
        <taxon>Flavobacteriaceae</taxon>
        <taxon>Flavobacterium</taxon>
    </lineage>
</organism>
<evidence type="ECO:0008006" key="3">
    <source>
        <dbReference type="Google" id="ProtNLM"/>
    </source>
</evidence>
<evidence type="ECO:0000313" key="2">
    <source>
        <dbReference type="Proteomes" id="UP000290283"/>
    </source>
</evidence>
<dbReference type="AlphaFoldDB" id="A0A4Q1K4R3"/>
<dbReference type="Gene3D" id="2.60.40.2030">
    <property type="match status" value="1"/>
</dbReference>